<sequence length="548" mass="63803">MDHQDHQDLADLAEALKRELNAVGDVDHGAVHRRLELTTSLDAFIEAWHTLYDLFQQPRVELQQRFVENLDHFISDNGEIIRDMRRRLTGALERHAAAHPQILFHPNHIMNYPLRLFFDDRVIGLRKQQIVYATMAMRLIAAVANHVMAYGYRYSEQPEVEAARARQRAMMENERQEWTKLREKEGRVRSTDRLATASTWLRGFTPGDERDLPLAITATRWFYSAGDARDEAMLEAIAQNERRIQRLEASQQESEQRERDQARIIDALRHQLDRHIRQVQQDAQTILRLRESIGGLRDQVRRIEPLENINAELRAENEHLRRQLAVSPGNRVNVQHLQEQVRRLEEINQTLHTTITKLHRENAQQVRGLSDARNNQRPQQQPNQRRSSLRGDNPPTSFPDRTSRGRSNGQSPARSRRSSESSRSSSRRGWSSSETQVDDTSSDRRRRDSSSSSRVRSTSESSRVSAGAPNRRRSRPQQQYAPDYSEPLEQYEDYHSPERQKPNQHQTASGQPVTRGRRRRGSEYVTIALDVITFCRWRSISRDRAGKR</sequence>
<protein>
    <submittedName>
        <fullName evidence="1">Uncharacterized protein</fullName>
    </submittedName>
</protein>
<accession>A0ACC3A1Q5</accession>
<name>A0ACC3A1Q5_9EURO</name>
<dbReference type="EMBL" id="JAPDRQ010000140">
    <property type="protein sequence ID" value="KAJ9653823.1"/>
    <property type="molecule type" value="Genomic_DNA"/>
</dbReference>
<reference evidence="1" key="1">
    <citation type="submission" date="2022-10" db="EMBL/GenBank/DDBJ databases">
        <title>Culturing micro-colonial fungi from biological soil crusts in the Mojave desert and describing Neophaeococcomyces mojavensis, and introducing the new genera and species Taxawa tesnikishii.</title>
        <authorList>
            <person name="Kurbessoian T."/>
            <person name="Stajich J.E."/>
        </authorList>
    </citation>
    <scope>NUCLEOTIDE SEQUENCE</scope>
    <source>
        <strain evidence="1">JES_112</strain>
    </source>
</reference>
<evidence type="ECO:0000313" key="1">
    <source>
        <dbReference type="EMBL" id="KAJ9653823.1"/>
    </source>
</evidence>
<keyword evidence="2" id="KW-1185">Reference proteome</keyword>
<dbReference type="Proteomes" id="UP001172386">
    <property type="component" value="Unassembled WGS sequence"/>
</dbReference>
<evidence type="ECO:0000313" key="2">
    <source>
        <dbReference type="Proteomes" id="UP001172386"/>
    </source>
</evidence>
<gene>
    <name evidence="1" type="ORF">H2198_007051</name>
</gene>
<organism evidence="1 2">
    <name type="scientific">Neophaeococcomyces mojaviensis</name>
    <dbReference type="NCBI Taxonomy" id="3383035"/>
    <lineage>
        <taxon>Eukaryota</taxon>
        <taxon>Fungi</taxon>
        <taxon>Dikarya</taxon>
        <taxon>Ascomycota</taxon>
        <taxon>Pezizomycotina</taxon>
        <taxon>Eurotiomycetes</taxon>
        <taxon>Chaetothyriomycetidae</taxon>
        <taxon>Chaetothyriales</taxon>
        <taxon>Chaetothyriales incertae sedis</taxon>
        <taxon>Neophaeococcomyces</taxon>
    </lineage>
</organism>
<proteinExistence type="predicted"/>
<comment type="caution">
    <text evidence="1">The sequence shown here is derived from an EMBL/GenBank/DDBJ whole genome shotgun (WGS) entry which is preliminary data.</text>
</comment>